<protein>
    <submittedName>
        <fullName evidence="1">Ribbon-helix-helix protein, CopG family</fullName>
    </submittedName>
</protein>
<accession>A0ABW3I722</accession>
<sequence>MALSRSEIVKRSEEKHGIKVKSFKLPKTIVEEIEQLAKDNGIPQNQLIIQAVELFKKSKE</sequence>
<name>A0ABW3I722_9PAST</name>
<gene>
    <name evidence="1" type="ORF">ACFQ02_01000</name>
</gene>
<reference evidence="2" key="1">
    <citation type="journal article" date="2019" name="Int. J. Syst. Evol. Microbiol.">
        <title>The Global Catalogue of Microorganisms (GCM) 10K type strain sequencing project: providing services to taxonomists for standard genome sequencing and annotation.</title>
        <authorList>
            <consortium name="The Broad Institute Genomics Platform"/>
            <consortium name="The Broad Institute Genome Sequencing Center for Infectious Disease"/>
            <person name="Wu L."/>
            <person name="Ma J."/>
        </authorList>
    </citation>
    <scope>NUCLEOTIDE SEQUENCE [LARGE SCALE GENOMIC DNA]</scope>
    <source>
        <strain evidence="2">CCUG 61707</strain>
    </source>
</reference>
<dbReference type="EMBL" id="JBHTJN010000001">
    <property type="protein sequence ID" value="MFD0965445.1"/>
    <property type="molecule type" value="Genomic_DNA"/>
</dbReference>
<proteinExistence type="predicted"/>
<dbReference type="RefSeq" id="WP_380818156.1">
    <property type="nucleotide sequence ID" value="NZ_JBHTJN010000001.1"/>
</dbReference>
<evidence type="ECO:0000313" key="1">
    <source>
        <dbReference type="EMBL" id="MFD0965445.1"/>
    </source>
</evidence>
<organism evidence="1 2">
    <name type="scientific">Seminibacterium arietis</name>
    <dbReference type="NCBI Taxonomy" id="1173502"/>
    <lineage>
        <taxon>Bacteria</taxon>
        <taxon>Pseudomonadati</taxon>
        <taxon>Pseudomonadota</taxon>
        <taxon>Gammaproteobacteria</taxon>
        <taxon>Pasteurellales</taxon>
        <taxon>Pasteurellaceae</taxon>
        <taxon>Seminibacterium</taxon>
    </lineage>
</organism>
<comment type="caution">
    <text evidence="1">The sequence shown here is derived from an EMBL/GenBank/DDBJ whole genome shotgun (WGS) entry which is preliminary data.</text>
</comment>
<dbReference type="Proteomes" id="UP001596996">
    <property type="component" value="Unassembled WGS sequence"/>
</dbReference>
<keyword evidence="2" id="KW-1185">Reference proteome</keyword>
<evidence type="ECO:0000313" key="2">
    <source>
        <dbReference type="Proteomes" id="UP001596996"/>
    </source>
</evidence>